<evidence type="ECO:0000313" key="1">
    <source>
        <dbReference type="EMBL" id="REH42685.1"/>
    </source>
</evidence>
<comment type="caution">
    <text evidence="1">The sequence shown here is derived from an EMBL/GenBank/DDBJ whole genome shotgun (WGS) entry which is preliminary data.</text>
</comment>
<dbReference type="Proteomes" id="UP000256269">
    <property type="component" value="Unassembled WGS sequence"/>
</dbReference>
<name>A0A3E0HCW2_9PSEU</name>
<dbReference type="EMBL" id="QUNO01000010">
    <property type="protein sequence ID" value="REH42685.1"/>
    <property type="molecule type" value="Genomic_DNA"/>
</dbReference>
<reference evidence="1 2" key="1">
    <citation type="submission" date="2018-08" db="EMBL/GenBank/DDBJ databases">
        <title>Genomic Encyclopedia of Archaeal and Bacterial Type Strains, Phase II (KMG-II): from individual species to whole genera.</title>
        <authorList>
            <person name="Goeker M."/>
        </authorList>
    </citation>
    <scope>NUCLEOTIDE SEQUENCE [LARGE SCALE GENOMIC DNA]</scope>
    <source>
        <strain evidence="1 2">DSM 45791</strain>
    </source>
</reference>
<evidence type="ECO:0000313" key="2">
    <source>
        <dbReference type="Proteomes" id="UP000256269"/>
    </source>
</evidence>
<sequence>MFFDEGYPDTSVSRPDFANMCSRIREEKPYGVLVLHPRDLSTDEAIKSHLASLVWRTGVQLLTVRGELPTRPEHVMQP</sequence>
<dbReference type="AlphaFoldDB" id="A0A3E0HCW2"/>
<organism evidence="1 2">
    <name type="scientific">Kutzneria buriramensis</name>
    <dbReference type="NCBI Taxonomy" id="1045776"/>
    <lineage>
        <taxon>Bacteria</taxon>
        <taxon>Bacillati</taxon>
        <taxon>Actinomycetota</taxon>
        <taxon>Actinomycetes</taxon>
        <taxon>Pseudonocardiales</taxon>
        <taxon>Pseudonocardiaceae</taxon>
        <taxon>Kutzneria</taxon>
    </lineage>
</organism>
<keyword evidence="2" id="KW-1185">Reference proteome</keyword>
<gene>
    <name evidence="1" type="ORF">BCF44_110182</name>
</gene>
<proteinExistence type="predicted"/>
<accession>A0A3E0HCW2</accession>
<protein>
    <submittedName>
        <fullName evidence="1">Uncharacterized protein</fullName>
    </submittedName>
</protein>